<dbReference type="Proteomes" id="UP000831859">
    <property type="component" value="Chromosome"/>
</dbReference>
<evidence type="ECO:0000313" key="10">
    <source>
        <dbReference type="EMBL" id="UQS85053.1"/>
    </source>
</evidence>
<gene>
    <name evidence="8 10" type="primary">tadA</name>
    <name evidence="10" type="ORF">MOO46_00135</name>
</gene>
<evidence type="ECO:0000256" key="2">
    <source>
        <dbReference type="ARBA" id="ARBA00011738"/>
    </source>
</evidence>
<dbReference type="Pfam" id="PF14437">
    <property type="entry name" value="MafB19-deam"/>
    <property type="match status" value="1"/>
</dbReference>
<reference evidence="10 11" key="1">
    <citation type="journal article" date="2022" name="Int. J. Syst. Evol. Microbiol.">
        <title>Apilactobacillus apisilvae sp. nov., Nicolia spurrieriana gen. nov. sp. nov., Bombilactobacillus folatiphilus sp. nov. and Bombilactobacillus thymidiniphilus sp. nov., four new lactic acid bacterial isolates from stingless bees Tetragonula carbonaria and Austroplebeia australis.</title>
        <authorList>
            <person name="Oliphant S.A."/>
            <person name="Watson-Haigh N.S."/>
            <person name="Sumby K.M."/>
            <person name="Gardner J."/>
            <person name="Groom S."/>
            <person name="Jiranek V."/>
        </authorList>
    </citation>
    <scope>NUCLEOTIDE SEQUENCE [LARGE SCALE GENOMIC DNA]</scope>
    <source>
        <strain evidence="10 11">SG5_A10</strain>
    </source>
</reference>
<dbReference type="RefSeq" id="WP_249511032.1">
    <property type="nucleotide sequence ID" value="NZ_CP093362.1"/>
</dbReference>
<protein>
    <recommendedName>
        <fullName evidence="8">tRNA-specific adenosine deaminase</fullName>
        <ecNumber evidence="8">3.5.4.33</ecNumber>
    </recommendedName>
</protein>
<evidence type="ECO:0000256" key="4">
    <source>
        <dbReference type="ARBA" id="ARBA00022723"/>
    </source>
</evidence>
<keyword evidence="3 8" id="KW-0819">tRNA processing</keyword>
<keyword evidence="5 8" id="KW-0378">Hydrolase</keyword>
<dbReference type="InterPro" id="IPR058535">
    <property type="entry name" value="MafB19-deam"/>
</dbReference>
<dbReference type="HAMAP" id="MF_00972">
    <property type="entry name" value="tRNA_aden_deaminase"/>
    <property type="match status" value="1"/>
</dbReference>
<dbReference type="PROSITE" id="PS00903">
    <property type="entry name" value="CYT_DCMP_DEAMINASES_1"/>
    <property type="match status" value="1"/>
</dbReference>
<feature type="binding site" evidence="8">
    <location>
        <position position="51"/>
    </location>
    <ligand>
        <name>Zn(2+)</name>
        <dbReference type="ChEBI" id="CHEBI:29105"/>
        <note>catalytic</note>
    </ligand>
</feature>
<dbReference type="InterPro" id="IPR016193">
    <property type="entry name" value="Cytidine_deaminase-like"/>
</dbReference>
<dbReference type="InterPro" id="IPR028883">
    <property type="entry name" value="tRNA_aden_deaminase"/>
</dbReference>
<accession>A0ABY4PGV3</accession>
<evidence type="ECO:0000313" key="11">
    <source>
        <dbReference type="Proteomes" id="UP000831859"/>
    </source>
</evidence>
<evidence type="ECO:0000256" key="1">
    <source>
        <dbReference type="ARBA" id="ARBA00010669"/>
    </source>
</evidence>
<dbReference type="PANTHER" id="PTHR11079">
    <property type="entry name" value="CYTOSINE DEAMINASE FAMILY MEMBER"/>
    <property type="match status" value="1"/>
</dbReference>
<evidence type="ECO:0000259" key="9">
    <source>
        <dbReference type="PROSITE" id="PS51747"/>
    </source>
</evidence>
<organism evidence="10 11">
    <name type="scientific">Apilactobacillus apisilvae</name>
    <dbReference type="NCBI Taxonomy" id="2923364"/>
    <lineage>
        <taxon>Bacteria</taxon>
        <taxon>Bacillati</taxon>
        <taxon>Bacillota</taxon>
        <taxon>Bacilli</taxon>
        <taxon>Lactobacillales</taxon>
        <taxon>Lactobacillaceae</taxon>
        <taxon>Apilactobacillus</taxon>
    </lineage>
</organism>
<comment type="subunit">
    <text evidence="2 8">Homodimer.</text>
</comment>
<comment type="catalytic activity">
    <reaction evidence="7 8">
        <text>adenosine(34) in tRNA + H2O + H(+) = inosine(34) in tRNA + NH4(+)</text>
        <dbReference type="Rhea" id="RHEA:43168"/>
        <dbReference type="Rhea" id="RHEA-COMP:10373"/>
        <dbReference type="Rhea" id="RHEA-COMP:10374"/>
        <dbReference type="ChEBI" id="CHEBI:15377"/>
        <dbReference type="ChEBI" id="CHEBI:15378"/>
        <dbReference type="ChEBI" id="CHEBI:28938"/>
        <dbReference type="ChEBI" id="CHEBI:74411"/>
        <dbReference type="ChEBI" id="CHEBI:82852"/>
        <dbReference type="EC" id="3.5.4.33"/>
    </reaction>
</comment>
<evidence type="ECO:0000256" key="6">
    <source>
        <dbReference type="ARBA" id="ARBA00022833"/>
    </source>
</evidence>
<comment type="similarity">
    <text evidence="1">Belongs to the cytidine and deoxycytidylate deaminase family. ADAT2 subfamily.</text>
</comment>
<dbReference type="InterPro" id="IPR002125">
    <property type="entry name" value="CMP_dCMP_dom"/>
</dbReference>
<dbReference type="CDD" id="cd01285">
    <property type="entry name" value="nucleoside_deaminase"/>
    <property type="match status" value="1"/>
</dbReference>
<dbReference type="EC" id="3.5.4.33" evidence="8"/>
<dbReference type="InterPro" id="IPR016192">
    <property type="entry name" value="APOBEC/CMP_deaminase_Zn-bd"/>
</dbReference>
<comment type="function">
    <text evidence="8">Catalyzes the deamination of adenosine to inosine at the wobble position 34 of tRNA(Arg2).</text>
</comment>
<sequence length="162" mass="18664">MEVKYMESALWEAQKASLIDEVPIGAVIVKDNKIIARGHNLREHSNDALDHAEVVAIDEACRYLNSWRLEDCDLYVTIEPCLMCAGAIINSRIKNVYYGAPDYKAGVAESLYHIFDDERFNHHVNCEKGILAERASLEMKTFFKRARKRKKILKKIHNELDK</sequence>
<evidence type="ECO:0000256" key="8">
    <source>
        <dbReference type="HAMAP-Rule" id="MF_00972"/>
    </source>
</evidence>
<evidence type="ECO:0000256" key="7">
    <source>
        <dbReference type="ARBA" id="ARBA00048045"/>
    </source>
</evidence>
<dbReference type="PANTHER" id="PTHR11079:SF202">
    <property type="entry name" value="TRNA-SPECIFIC ADENOSINE DEAMINASE"/>
    <property type="match status" value="1"/>
</dbReference>
<dbReference type="Gene3D" id="3.40.140.10">
    <property type="entry name" value="Cytidine Deaminase, domain 2"/>
    <property type="match status" value="1"/>
</dbReference>
<evidence type="ECO:0000256" key="5">
    <source>
        <dbReference type="ARBA" id="ARBA00022801"/>
    </source>
</evidence>
<feature type="domain" description="CMP/dCMP-type deaminase" evidence="9">
    <location>
        <begin position="1"/>
        <end position="118"/>
    </location>
</feature>
<keyword evidence="11" id="KW-1185">Reference proteome</keyword>
<name>A0ABY4PGV3_9LACO</name>
<feature type="binding site" evidence="8">
    <location>
        <position position="81"/>
    </location>
    <ligand>
        <name>Zn(2+)</name>
        <dbReference type="ChEBI" id="CHEBI:29105"/>
        <note>catalytic</note>
    </ligand>
</feature>
<comment type="cofactor">
    <cofactor evidence="8">
        <name>Zn(2+)</name>
        <dbReference type="ChEBI" id="CHEBI:29105"/>
    </cofactor>
    <text evidence="8">Binds 1 zinc ion per subunit.</text>
</comment>
<proteinExistence type="inferred from homology"/>
<feature type="active site" description="Proton donor" evidence="8">
    <location>
        <position position="53"/>
    </location>
</feature>
<feature type="binding site" evidence="8">
    <location>
        <position position="84"/>
    </location>
    <ligand>
        <name>Zn(2+)</name>
        <dbReference type="ChEBI" id="CHEBI:29105"/>
        <note>catalytic</note>
    </ligand>
</feature>
<dbReference type="NCBIfam" id="NF008113">
    <property type="entry name" value="PRK10860.1"/>
    <property type="match status" value="1"/>
</dbReference>
<dbReference type="EMBL" id="CP093362">
    <property type="protein sequence ID" value="UQS85053.1"/>
    <property type="molecule type" value="Genomic_DNA"/>
</dbReference>
<dbReference type="SUPFAM" id="SSF53927">
    <property type="entry name" value="Cytidine deaminase-like"/>
    <property type="match status" value="1"/>
</dbReference>
<dbReference type="PROSITE" id="PS51747">
    <property type="entry name" value="CYT_DCMP_DEAMINASES_2"/>
    <property type="match status" value="1"/>
</dbReference>
<dbReference type="GO" id="GO:0052717">
    <property type="term" value="F:tRNA-specific adenosine-34 deaminase activity"/>
    <property type="evidence" value="ECO:0007669"/>
    <property type="project" value="UniProtKB-EC"/>
</dbReference>
<keyword evidence="6 8" id="KW-0862">Zinc</keyword>
<keyword evidence="4 8" id="KW-0479">Metal-binding</keyword>
<evidence type="ECO:0000256" key="3">
    <source>
        <dbReference type="ARBA" id="ARBA00022694"/>
    </source>
</evidence>